<gene>
    <name evidence="2" type="ORF">EM932_07195</name>
</gene>
<dbReference type="EMBL" id="SRSO01000007">
    <property type="protein sequence ID" value="TGV03451.1"/>
    <property type="molecule type" value="Genomic_DNA"/>
</dbReference>
<organism evidence="2 3">
    <name type="scientific">Flavivirga rizhaonensis</name>
    <dbReference type="NCBI Taxonomy" id="2559571"/>
    <lineage>
        <taxon>Bacteria</taxon>
        <taxon>Pseudomonadati</taxon>
        <taxon>Bacteroidota</taxon>
        <taxon>Flavobacteriia</taxon>
        <taxon>Flavobacteriales</taxon>
        <taxon>Flavobacteriaceae</taxon>
        <taxon>Flavivirga</taxon>
    </lineage>
</organism>
<evidence type="ECO:0000256" key="1">
    <source>
        <dbReference type="SAM" id="Phobius"/>
    </source>
</evidence>
<dbReference type="InterPro" id="IPR036249">
    <property type="entry name" value="Thioredoxin-like_sf"/>
</dbReference>
<dbReference type="OrthoDB" id="1443425at2"/>
<dbReference type="Proteomes" id="UP000307602">
    <property type="component" value="Unassembled WGS sequence"/>
</dbReference>
<comment type="caution">
    <text evidence="2">The sequence shown here is derived from an EMBL/GenBank/DDBJ whole genome shotgun (WGS) entry which is preliminary data.</text>
</comment>
<dbReference type="SUPFAM" id="SSF52833">
    <property type="entry name" value="Thioredoxin-like"/>
    <property type="match status" value="1"/>
</dbReference>
<keyword evidence="1" id="KW-1133">Transmembrane helix</keyword>
<keyword evidence="1" id="KW-0472">Membrane</keyword>
<sequence length="204" mass="23835">MNNVKYIVFIVILLILNAVLIYKLNSYSKGISKIRPVLNQYREGLLNFEQNFVKESENENLILDQNTKFLDIEGNLIKAKDLFKSNSVVLRYSETNCEACINAEINTLLKNNSDLKNSIVLIASYRNSRDLYVYYKEYEKKGISNIKMFLLLDKSLNIPIEKLNKPYYFCIDSNLRMSNFFIPQENKPQLSESYLQIIPISFLN</sequence>
<dbReference type="RefSeq" id="WP_135876505.1">
    <property type="nucleotide sequence ID" value="NZ_SRSO01000007.1"/>
</dbReference>
<feature type="transmembrane region" description="Helical" evidence="1">
    <location>
        <begin position="6"/>
        <end position="25"/>
    </location>
</feature>
<name>A0A4S1DYR1_9FLAO</name>
<protein>
    <recommendedName>
        <fullName evidence="4">Redoxin domain-containing protein</fullName>
    </recommendedName>
</protein>
<accession>A0A4S1DYR1</accession>
<dbReference type="AlphaFoldDB" id="A0A4S1DYR1"/>
<reference evidence="2 3" key="1">
    <citation type="submission" date="2019-04" db="EMBL/GenBank/DDBJ databases">
        <authorList>
            <person name="Liu A."/>
        </authorList>
    </citation>
    <scope>NUCLEOTIDE SEQUENCE [LARGE SCALE GENOMIC DNA]</scope>
    <source>
        <strain evidence="2 3">RZ03</strain>
    </source>
</reference>
<proteinExistence type="predicted"/>
<evidence type="ECO:0000313" key="2">
    <source>
        <dbReference type="EMBL" id="TGV03451.1"/>
    </source>
</evidence>
<keyword evidence="3" id="KW-1185">Reference proteome</keyword>
<keyword evidence="1" id="KW-0812">Transmembrane</keyword>
<evidence type="ECO:0000313" key="3">
    <source>
        <dbReference type="Proteomes" id="UP000307602"/>
    </source>
</evidence>
<evidence type="ECO:0008006" key="4">
    <source>
        <dbReference type="Google" id="ProtNLM"/>
    </source>
</evidence>